<gene>
    <name evidence="1" type="ORF">RCL2_003085600</name>
</gene>
<dbReference type="AlphaFoldDB" id="A0A8H3R9D8"/>
<dbReference type="Proteomes" id="UP000615446">
    <property type="component" value="Unassembled WGS sequence"/>
</dbReference>
<evidence type="ECO:0000313" key="1">
    <source>
        <dbReference type="EMBL" id="GET04555.1"/>
    </source>
</evidence>
<comment type="caution">
    <text evidence="1">The sequence shown here is derived from an EMBL/GenBank/DDBJ whole genome shotgun (WGS) entry which is preliminary data.</text>
</comment>
<organism evidence="1 2">
    <name type="scientific">Rhizophagus clarus</name>
    <dbReference type="NCBI Taxonomy" id="94130"/>
    <lineage>
        <taxon>Eukaryota</taxon>
        <taxon>Fungi</taxon>
        <taxon>Fungi incertae sedis</taxon>
        <taxon>Mucoromycota</taxon>
        <taxon>Glomeromycotina</taxon>
        <taxon>Glomeromycetes</taxon>
        <taxon>Glomerales</taxon>
        <taxon>Glomeraceae</taxon>
        <taxon>Rhizophagus</taxon>
    </lineage>
</organism>
<reference evidence="1" key="1">
    <citation type="submission" date="2019-10" db="EMBL/GenBank/DDBJ databases">
        <title>Conservation and host-specific expression of non-tandemly repeated heterogenous ribosome RNA gene in arbuscular mycorrhizal fungi.</title>
        <authorList>
            <person name="Maeda T."/>
            <person name="Kobayashi Y."/>
            <person name="Nakagawa T."/>
            <person name="Ezawa T."/>
            <person name="Yamaguchi K."/>
            <person name="Bino T."/>
            <person name="Nishimoto Y."/>
            <person name="Shigenobu S."/>
            <person name="Kawaguchi M."/>
        </authorList>
    </citation>
    <scope>NUCLEOTIDE SEQUENCE</scope>
    <source>
        <strain evidence="1">HR1</strain>
    </source>
</reference>
<proteinExistence type="predicted"/>
<dbReference type="EMBL" id="BLAL01000356">
    <property type="protein sequence ID" value="GET04555.1"/>
    <property type="molecule type" value="Genomic_DNA"/>
</dbReference>
<sequence>MLEGKEAIDKSEQLVYNKVFVATFRKEKTLCGLKHYQEAIEAITTFQILLQRIEASTYHDNVLIGQNTEKSLNHAIPLDSENRNGQYNYPHIFNKFYEKIEIKKTHQSSNDDLVYKIRPRLDHADFLIDYIEIYQVEEKGEIGLPNINY</sequence>
<evidence type="ECO:0000313" key="2">
    <source>
        <dbReference type="Proteomes" id="UP000615446"/>
    </source>
</evidence>
<accession>A0A8H3R9D8</accession>
<protein>
    <submittedName>
        <fullName evidence="1">Uncharacterized protein</fullName>
    </submittedName>
</protein>
<name>A0A8H3R9D8_9GLOM</name>